<evidence type="ECO:0000313" key="2">
    <source>
        <dbReference type="EMBL" id="KAF6158450.1"/>
    </source>
</evidence>
<keyword evidence="3" id="KW-1185">Reference proteome</keyword>
<dbReference type="OrthoDB" id="1721603at2759"/>
<evidence type="ECO:0000259" key="1">
    <source>
        <dbReference type="Pfam" id="PF24861"/>
    </source>
</evidence>
<accession>A0A7J7MUJ4</accession>
<reference evidence="2 3" key="1">
    <citation type="journal article" date="2020" name="IScience">
        <title>Genome Sequencing of the Endangered Kingdonia uniflora (Circaeasteraceae, Ranunculales) Reveals Potential Mechanisms of Evolutionary Specialization.</title>
        <authorList>
            <person name="Sun Y."/>
            <person name="Deng T."/>
            <person name="Zhang A."/>
            <person name="Moore M.J."/>
            <person name="Landis J.B."/>
            <person name="Lin N."/>
            <person name="Zhang H."/>
            <person name="Zhang X."/>
            <person name="Huang J."/>
            <person name="Zhang X."/>
            <person name="Sun H."/>
            <person name="Wang H."/>
        </authorList>
    </citation>
    <scope>NUCLEOTIDE SEQUENCE [LARGE SCALE GENOMIC DNA]</scope>
    <source>
        <strain evidence="2">TB1705</strain>
        <tissue evidence="2">Leaf</tissue>
    </source>
</reference>
<gene>
    <name evidence="2" type="ORF">GIB67_022047</name>
</gene>
<dbReference type="Pfam" id="PF24861">
    <property type="entry name" value="SUS_N"/>
    <property type="match status" value="1"/>
</dbReference>
<dbReference type="Gene3D" id="3.10.450.330">
    <property type="match status" value="1"/>
</dbReference>
<dbReference type="EMBL" id="JACGCM010001221">
    <property type="protein sequence ID" value="KAF6158450.1"/>
    <property type="molecule type" value="Genomic_DNA"/>
</dbReference>
<comment type="caution">
    <text evidence="2">The sequence shown here is derived from an EMBL/GenBank/DDBJ whole genome shotgun (WGS) entry which is preliminary data.</text>
</comment>
<sequence>MAKNKLTRAHSLRERLDTTLSTFRNELLTLLSRIESKGKGNHQPHHLLEDIKAISENDRKRLTKGVFGDIITSTQGISPAREVYELLSQCGWQDLFSLFISVHEICIGRLSPFSIVEYSERTPKRKKL</sequence>
<name>A0A7J7MUJ4_9MAGN</name>
<feature type="domain" description="Sucrose synthase N-terminal" evidence="1">
    <location>
        <begin position="8"/>
        <end position="75"/>
    </location>
</feature>
<evidence type="ECO:0000313" key="3">
    <source>
        <dbReference type="Proteomes" id="UP000541444"/>
    </source>
</evidence>
<dbReference type="AlphaFoldDB" id="A0A7J7MUJ4"/>
<proteinExistence type="predicted"/>
<dbReference type="Proteomes" id="UP000541444">
    <property type="component" value="Unassembled WGS sequence"/>
</dbReference>
<protein>
    <recommendedName>
        <fullName evidence="1">Sucrose synthase N-terminal domain-containing protein</fullName>
    </recommendedName>
</protein>
<dbReference type="InterPro" id="IPR056735">
    <property type="entry name" value="SUS_N"/>
</dbReference>
<organism evidence="2 3">
    <name type="scientific">Kingdonia uniflora</name>
    <dbReference type="NCBI Taxonomy" id="39325"/>
    <lineage>
        <taxon>Eukaryota</taxon>
        <taxon>Viridiplantae</taxon>
        <taxon>Streptophyta</taxon>
        <taxon>Embryophyta</taxon>
        <taxon>Tracheophyta</taxon>
        <taxon>Spermatophyta</taxon>
        <taxon>Magnoliopsida</taxon>
        <taxon>Ranunculales</taxon>
        <taxon>Circaeasteraceae</taxon>
        <taxon>Kingdonia</taxon>
    </lineage>
</organism>